<dbReference type="SUPFAM" id="SSF103481">
    <property type="entry name" value="Multidrug resistance efflux transporter EmrE"/>
    <property type="match status" value="1"/>
</dbReference>
<evidence type="ECO:0000313" key="9">
    <source>
        <dbReference type="Proteomes" id="UP001163850"/>
    </source>
</evidence>
<comment type="caution">
    <text evidence="8">The sequence shown here is derived from an EMBL/GenBank/DDBJ whole genome shotgun (WGS) entry which is preliminary data.</text>
</comment>
<evidence type="ECO:0000256" key="3">
    <source>
        <dbReference type="ARBA" id="ARBA00022989"/>
    </source>
</evidence>
<dbReference type="InterPro" id="IPR050186">
    <property type="entry name" value="TPT_transporter"/>
</dbReference>
<protein>
    <recommendedName>
        <fullName evidence="7">Sugar phosphate transporter domain-containing protein</fullName>
    </recommendedName>
</protein>
<evidence type="ECO:0000256" key="4">
    <source>
        <dbReference type="ARBA" id="ARBA00023136"/>
    </source>
</evidence>
<dbReference type="EMBL" id="MU801978">
    <property type="protein sequence ID" value="KAJ3984821.1"/>
    <property type="molecule type" value="Genomic_DNA"/>
</dbReference>
<evidence type="ECO:0000313" key="8">
    <source>
        <dbReference type="EMBL" id="KAJ3984821.1"/>
    </source>
</evidence>
<dbReference type="InterPro" id="IPR037185">
    <property type="entry name" value="EmrE-like"/>
</dbReference>
<keyword evidence="3 6" id="KW-1133">Transmembrane helix</keyword>
<evidence type="ECO:0000256" key="1">
    <source>
        <dbReference type="ARBA" id="ARBA00004141"/>
    </source>
</evidence>
<feature type="transmembrane region" description="Helical" evidence="6">
    <location>
        <begin position="44"/>
        <end position="65"/>
    </location>
</feature>
<accession>A0AA38UTQ1</accession>
<proteinExistence type="predicted"/>
<dbReference type="AlphaFoldDB" id="A0AA38UTQ1"/>
<gene>
    <name evidence="8" type="ORF">F5890DRAFT_1553725</name>
</gene>
<feature type="transmembrane region" description="Helical" evidence="6">
    <location>
        <begin position="235"/>
        <end position="258"/>
    </location>
</feature>
<feature type="transmembrane region" description="Helical" evidence="6">
    <location>
        <begin position="195"/>
        <end position="215"/>
    </location>
</feature>
<feature type="transmembrane region" description="Helical" evidence="6">
    <location>
        <begin position="165"/>
        <end position="183"/>
    </location>
</feature>
<dbReference type="GO" id="GO:0016020">
    <property type="term" value="C:membrane"/>
    <property type="evidence" value="ECO:0007669"/>
    <property type="project" value="UniProtKB-SubCell"/>
</dbReference>
<feature type="transmembrane region" description="Helical" evidence="6">
    <location>
        <begin position="134"/>
        <end position="159"/>
    </location>
</feature>
<dbReference type="PANTHER" id="PTHR11132">
    <property type="entry name" value="SOLUTE CARRIER FAMILY 35"/>
    <property type="match status" value="1"/>
</dbReference>
<evidence type="ECO:0000256" key="5">
    <source>
        <dbReference type="SAM" id="MobiDB-lite"/>
    </source>
</evidence>
<evidence type="ECO:0000259" key="7">
    <source>
        <dbReference type="Pfam" id="PF03151"/>
    </source>
</evidence>
<dbReference type="Proteomes" id="UP001163850">
    <property type="component" value="Unassembled WGS sequence"/>
</dbReference>
<evidence type="ECO:0000256" key="6">
    <source>
        <dbReference type="SAM" id="Phobius"/>
    </source>
</evidence>
<feature type="transmembrane region" description="Helical" evidence="6">
    <location>
        <begin position="12"/>
        <end position="32"/>
    </location>
</feature>
<organism evidence="8 9">
    <name type="scientific">Lentinula detonsa</name>
    <dbReference type="NCBI Taxonomy" id="2804962"/>
    <lineage>
        <taxon>Eukaryota</taxon>
        <taxon>Fungi</taxon>
        <taxon>Dikarya</taxon>
        <taxon>Basidiomycota</taxon>
        <taxon>Agaricomycotina</taxon>
        <taxon>Agaricomycetes</taxon>
        <taxon>Agaricomycetidae</taxon>
        <taxon>Agaricales</taxon>
        <taxon>Marasmiineae</taxon>
        <taxon>Omphalotaceae</taxon>
        <taxon>Lentinula</taxon>
    </lineage>
</organism>
<dbReference type="Pfam" id="PF03151">
    <property type="entry name" value="TPT"/>
    <property type="match status" value="1"/>
</dbReference>
<dbReference type="InterPro" id="IPR004853">
    <property type="entry name" value="Sugar_P_trans_dom"/>
</dbReference>
<feature type="region of interest" description="Disordered" evidence="5">
    <location>
        <begin position="331"/>
        <end position="356"/>
    </location>
</feature>
<sequence length="368" mass="40076">MPLPISINVATLQVAGVVSFYMSAALVMVFVNKAVLSSSPDLPLLFLLIQLLIAVVLLHISAAIFRRVEIPKFNWQTARDLTPVVLVNVIGLVFNTLCLRGVEASYFQIARGLQLPLTILVSSIHTSCIPSAKIIVAATLVSFGFFVGVAPSAALPLLASPTSITLFYGILSSLFIALHAVLIKSSLPHCDNSTIQLAWWTNFGSAVFLVPFVVFNGELQILRTNLVEGDWNGKVFGWGCLVTGIFGFLLCVAGLLSIKVTSPITHMFSSAARSVLQTLLGFYIFHDILTVNRVSSILIILGGTMQVNLPVHTTVTLSLFYRFYTWAKSSEFKPSPPQPVDLESARRPSGTQDSKIHTVVWSVDDEEK</sequence>
<evidence type="ECO:0000256" key="2">
    <source>
        <dbReference type="ARBA" id="ARBA00022692"/>
    </source>
</evidence>
<reference evidence="8" key="1">
    <citation type="submission" date="2022-08" db="EMBL/GenBank/DDBJ databases">
        <authorList>
            <consortium name="DOE Joint Genome Institute"/>
            <person name="Min B."/>
            <person name="Riley R."/>
            <person name="Sierra-Patev S."/>
            <person name="Naranjo-Ortiz M."/>
            <person name="Looney B."/>
            <person name="Konkel Z."/>
            <person name="Slot J.C."/>
            <person name="Sakamoto Y."/>
            <person name="Steenwyk J.L."/>
            <person name="Rokas A."/>
            <person name="Carro J."/>
            <person name="Camarero S."/>
            <person name="Ferreira P."/>
            <person name="Molpeceres G."/>
            <person name="Ruiz-Duenas F.J."/>
            <person name="Serrano A."/>
            <person name="Henrissat B."/>
            <person name="Drula E."/>
            <person name="Hughes K.W."/>
            <person name="Mata J.L."/>
            <person name="Ishikawa N.K."/>
            <person name="Vargas-Isla R."/>
            <person name="Ushijima S."/>
            <person name="Smith C.A."/>
            <person name="Ahrendt S."/>
            <person name="Andreopoulos W."/>
            <person name="He G."/>
            <person name="Labutti K."/>
            <person name="Lipzen A."/>
            <person name="Ng V."/>
            <person name="Sandor L."/>
            <person name="Barry K."/>
            <person name="Martinez A.T."/>
            <person name="Xiao Y."/>
            <person name="Gibbons J.G."/>
            <person name="Terashima K."/>
            <person name="Hibbett D.S."/>
            <person name="Grigoriev I.V."/>
        </authorList>
    </citation>
    <scope>NUCLEOTIDE SEQUENCE</scope>
    <source>
        <strain evidence="8">TFB7829</strain>
    </source>
</reference>
<keyword evidence="4 6" id="KW-0472">Membrane</keyword>
<feature type="transmembrane region" description="Helical" evidence="6">
    <location>
        <begin position="85"/>
        <end position="102"/>
    </location>
</feature>
<name>A0AA38UTQ1_9AGAR</name>
<keyword evidence="2 6" id="KW-0812">Transmembrane</keyword>
<comment type="subcellular location">
    <subcellularLocation>
        <location evidence="1">Membrane</location>
        <topology evidence="1">Multi-pass membrane protein</topology>
    </subcellularLocation>
</comment>
<feature type="domain" description="Sugar phosphate transporter" evidence="7">
    <location>
        <begin position="17"/>
        <end position="302"/>
    </location>
</feature>